<evidence type="ECO:0000313" key="1">
    <source>
        <dbReference type="EMBL" id="WYW19570.1"/>
    </source>
</evidence>
<dbReference type="EMBL" id="CP150484">
    <property type="protein sequence ID" value="WYW19570.1"/>
    <property type="molecule type" value="Genomic_DNA"/>
</dbReference>
<dbReference type="EC" id="1.1.-.-" evidence="1"/>
<keyword evidence="1" id="KW-0560">Oxidoreductase</keyword>
<accession>A0ACD5BJW9</accession>
<dbReference type="Proteomes" id="UP001456344">
    <property type="component" value="Chromosome"/>
</dbReference>
<organism evidence="1 2">
    <name type="scientific">Amycolatopsis coloradensis</name>
    <dbReference type="NCBI Taxonomy" id="76021"/>
    <lineage>
        <taxon>Bacteria</taxon>
        <taxon>Bacillati</taxon>
        <taxon>Actinomycetota</taxon>
        <taxon>Actinomycetes</taxon>
        <taxon>Pseudonocardiales</taxon>
        <taxon>Pseudonocardiaceae</taxon>
        <taxon>Amycolatopsis</taxon>
    </lineage>
</organism>
<protein>
    <submittedName>
        <fullName evidence="1">NAD(P)-dependent oxidoreductase</fullName>
        <ecNumber evidence="1">1.1.-.-</ecNumber>
    </submittedName>
</protein>
<gene>
    <name evidence="1" type="ORF">LCL61_28900</name>
</gene>
<name>A0ACD5BJW9_9PSEU</name>
<keyword evidence="2" id="KW-1185">Reference proteome</keyword>
<reference evidence="1" key="1">
    <citation type="submission" date="2023-10" db="EMBL/GenBank/DDBJ databases">
        <title>Whole genome sequencing of actinobacterial strain Amycolatopsis sp. (BCA-696) identifies the underlying plant growth-promoting genes.</title>
        <authorList>
            <person name="Gandham P."/>
            <person name="Vadla N."/>
            <person name="Saji A."/>
            <person name="Srinivas V."/>
            <person name="Ruperao P."/>
            <person name="Selvanayagam S."/>
            <person name="Saxena R.K."/>
            <person name="Rathore A."/>
            <person name="Gopalakrishnan S."/>
            <person name="Thakur V."/>
        </authorList>
    </citation>
    <scope>NUCLEOTIDE SEQUENCE</scope>
    <source>
        <strain evidence="1">BCA-696</strain>
    </source>
</reference>
<sequence>MKPTGIAVIGLGNMGAAMAHRLLEGGFALTVCNRTAEKAAPLVAAGAVLAESIEAVAETGLILLSLSDEAAVDEVLFGKLFPALRRGTLVIDTSAVSPGYARQAARRLADAGIRRVEASVIGNPGMARSGGLRVFTAGEHDDVESARAVLNTLSRDGFVHLGRSGQASALKLAFNLILGAQTVALAEAVSFAAVAGLDRKTLLDAVLNSGVRSPVLAFRAEFMRTGRYEPAAFRARLMEKDVRLLLTEAQDAGLALPLADALAHRYAGVVAAGDGDKDAAVVLAAHEDTIPRVKEEHQQ</sequence>
<proteinExistence type="predicted"/>
<evidence type="ECO:0000313" key="2">
    <source>
        <dbReference type="Proteomes" id="UP001456344"/>
    </source>
</evidence>